<dbReference type="InterPro" id="IPR010918">
    <property type="entry name" value="PurM-like_C_dom"/>
</dbReference>
<comment type="catalytic activity">
    <reaction evidence="15">
        <text>N(2)-formyl-N(1)-(5-phospho-beta-D-ribosyl)glycinamide + L-glutamine + ATP + H2O = 2-formamido-N(1)-(5-O-phospho-beta-D-ribosyl)acetamidine + L-glutamate + ADP + phosphate + H(+)</text>
        <dbReference type="Rhea" id="RHEA:17129"/>
        <dbReference type="ChEBI" id="CHEBI:15377"/>
        <dbReference type="ChEBI" id="CHEBI:15378"/>
        <dbReference type="ChEBI" id="CHEBI:29985"/>
        <dbReference type="ChEBI" id="CHEBI:30616"/>
        <dbReference type="ChEBI" id="CHEBI:43474"/>
        <dbReference type="ChEBI" id="CHEBI:58359"/>
        <dbReference type="ChEBI" id="CHEBI:147286"/>
        <dbReference type="ChEBI" id="CHEBI:147287"/>
        <dbReference type="ChEBI" id="CHEBI:456216"/>
        <dbReference type="EC" id="6.3.5.3"/>
    </reaction>
</comment>
<evidence type="ECO:0000256" key="12">
    <source>
        <dbReference type="ARBA" id="ARBA00022962"/>
    </source>
</evidence>
<dbReference type="SUPFAM" id="SSF109736">
    <property type="entry name" value="FGAM synthase PurL, linker domain"/>
    <property type="match status" value="1"/>
</dbReference>
<dbReference type="GO" id="GO:0006164">
    <property type="term" value="P:purine nucleotide biosynthetic process"/>
    <property type="evidence" value="ECO:0000318"/>
    <property type="project" value="GO_Central"/>
</dbReference>
<evidence type="ECO:0000256" key="1">
    <source>
        <dbReference type="ARBA" id="ARBA00004496"/>
    </source>
</evidence>
<dbReference type="UniPathway" id="UPA00074">
    <property type="reaction ID" value="UER00128"/>
</dbReference>
<feature type="domain" description="Phosphoribosylformylglycinamidine synthase linker" evidence="19">
    <location>
        <begin position="176"/>
        <end position="229"/>
    </location>
</feature>
<dbReference type="HOGENOM" id="CLU_001031_0_2_1"/>
<dbReference type="STRING" id="402676.B6K408"/>
<dbReference type="NCBIfam" id="TIGR01735">
    <property type="entry name" value="FGAM_synt"/>
    <property type="match status" value="1"/>
</dbReference>
<dbReference type="Pfam" id="PF13507">
    <property type="entry name" value="GATase_5"/>
    <property type="match status" value="1"/>
</dbReference>
<dbReference type="JaponicusDB" id="SJAG_03355">
    <property type="gene designation" value="ade3"/>
</dbReference>
<keyword evidence="24" id="KW-1185">Reference proteome</keyword>
<evidence type="ECO:0000256" key="16">
    <source>
        <dbReference type="ARBA" id="ARBA00057317"/>
    </source>
</evidence>
<keyword evidence="9" id="KW-0658">Purine biosynthesis</keyword>
<dbReference type="SUPFAM" id="SSF52317">
    <property type="entry name" value="Class I glutamine amidotransferase-like"/>
    <property type="match status" value="1"/>
</dbReference>
<feature type="domain" description="Phosphoribosylformylglycinamidine synthase N-terminal" evidence="20">
    <location>
        <begin position="35"/>
        <end position="147"/>
    </location>
</feature>
<dbReference type="SUPFAM" id="SSF82697">
    <property type="entry name" value="PurS-like"/>
    <property type="match status" value="1"/>
</dbReference>
<comment type="subcellular location">
    <subcellularLocation>
        <location evidence="1">Cytoplasm</location>
    </subcellularLocation>
</comment>
<comment type="similarity">
    <text evidence="3">In the N-terminal section; belongs to the FGAMS family.</text>
</comment>
<dbReference type="CDD" id="cd01740">
    <property type="entry name" value="GATase1_FGAR_AT"/>
    <property type="match status" value="1"/>
</dbReference>
<dbReference type="InterPro" id="IPR040707">
    <property type="entry name" value="FGAR-AT_N"/>
</dbReference>
<feature type="domain" description="PurM-like C-terminal" evidence="18">
    <location>
        <begin position="440"/>
        <end position="593"/>
    </location>
</feature>
<evidence type="ECO:0000256" key="6">
    <source>
        <dbReference type="ARBA" id="ARBA00022598"/>
    </source>
</evidence>
<evidence type="ECO:0000256" key="14">
    <source>
        <dbReference type="ARBA" id="ARBA00032632"/>
    </source>
</evidence>
<evidence type="ECO:0000259" key="20">
    <source>
        <dbReference type="Pfam" id="PF18076"/>
    </source>
</evidence>
<evidence type="ECO:0000259" key="18">
    <source>
        <dbReference type="Pfam" id="PF02769"/>
    </source>
</evidence>
<comment type="pathway">
    <text evidence="2">Purine metabolism; IMP biosynthesis via de novo pathway; 5-amino-1-(5-phospho-D-ribosyl)imidazole from N(2)-formyl-N(1)-(5-phospho-D-ribosyl)glycinamide: step 1/2.</text>
</comment>
<proteinExistence type="inferred from homology"/>
<evidence type="ECO:0000256" key="3">
    <source>
        <dbReference type="ARBA" id="ARBA00008608"/>
    </source>
</evidence>
<dbReference type="SUPFAM" id="SSF55326">
    <property type="entry name" value="PurM N-terminal domain-like"/>
    <property type="match status" value="2"/>
</dbReference>
<evidence type="ECO:0000256" key="5">
    <source>
        <dbReference type="ARBA" id="ARBA00022490"/>
    </source>
</evidence>
<dbReference type="FunFam" id="3.30.1330.10:FF:000005">
    <property type="entry name" value="Phosphoribosylformylglycinamidine synthase"/>
    <property type="match status" value="1"/>
</dbReference>
<dbReference type="CDD" id="cd02203">
    <property type="entry name" value="PurL_repeat1"/>
    <property type="match status" value="1"/>
</dbReference>
<evidence type="ECO:0000259" key="19">
    <source>
        <dbReference type="Pfam" id="PF18072"/>
    </source>
</evidence>
<accession>B6K408</accession>
<dbReference type="GO" id="GO:0005737">
    <property type="term" value="C:cytoplasm"/>
    <property type="evidence" value="ECO:0000318"/>
    <property type="project" value="GO_Central"/>
</dbReference>
<dbReference type="InterPro" id="IPR029062">
    <property type="entry name" value="Class_I_gatase-like"/>
</dbReference>
<dbReference type="FunFam" id="3.90.650.10:FF:000002">
    <property type="entry name" value="Phosphoribosylformylglycinamidine synthase"/>
    <property type="match status" value="1"/>
</dbReference>
<evidence type="ECO:0000256" key="17">
    <source>
        <dbReference type="ARBA" id="ARBA00071729"/>
    </source>
</evidence>
<reference evidence="22 24" key="1">
    <citation type="journal article" date="2011" name="Science">
        <title>Comparative functional genomics of the fission yeasts.</title>
        <authorList>
            <person name="Rhind N."/>
            <person name="Chen Z."/>
            <person name="Yassour M."/>
            <person name="Thompson D.A."/>
            <person name="Haas B.J."/>
            <person name="Habib N."/>
            <person name="Wapinski I."/>
            <person name="Roy S."/>
            <person name="Lin M.F."/>
            <person name="Heiman D.I."/>
            <person name="Young S.K."/>
            <person name="Furuya K."/>
            <person name="Guo Y."/>
            <person name="Pidoux A."/>
            <person name="Chen H.M."/>
            <person name="Robbertse B."/>
            <person name="Goldberg J.M."/>
            <person name="Aoki K."/>
            <person name="Bayne E.H."/>
            <person name="Berlin A.M."/>
            <person name="Desjardins C.A."/>
            <person name="Dobbs E."/>
            <person name="Dukaj L."/>
            <person name="Fan L."/>
            <person name="FitzGerald M.G."/>
            <person name="French C."/>
            <person name="Gujja S."/>
            <person name="Hansen K."/>
            <person name="Keifenheim D."/>
            <person name="Levin J.Z."/>
            <person name="Mosher R.A."/>
            <person name="Mueller C.A."/>
            <person name="Pfiffner J."/>
            <person name="Priest M."/>
            <person name="Russ C."/>
            <person name="Smialowska A."/>
            <person name="Swoboda P."/>
            <person name="Sykes S.M."/>
            <person name="Vaughn M."/>
            <person name="Vengrova S."/>
            <person name="Yoder R."/>
            <person name="Zeng Q."/>
            <person name="Allshire R."/>
            <person name="Baulcombe D."/>
            <person name="Birren B.W."/>
            <person name="Brown W."/>
            <person name="Ekwall K."/>
            <person name="Kellis M."/>
            <person name="Leatherwood J."/>
            <person name="Levin H."/>
            <person name="Margalit H."/>
            <person name="Martienssen R."/>
            <person name="Nieduszynski C.A."/>
            <person name="Spatafora J.W."/>
            <person name="Friedman N."/>
            <person name="Dalgaard J.Z."/>
            <person name="Baumann P."/>
            <person name="Niki H."/>
            <person name="Regev A."/>
            <person name="Nusbaum C."/>
        </authorList>
    </citation>
    <scope>NUCLEOTIDE SEQUENCE [LARGE SCALE GENOMIC DNA]</scope>
    <source>
        <strain evidence="24">yFS275 / FY16936</strain>
    </source>
</reference>
<dbReference type="VEuPathDB" id="FungiDB:SJAG_03355"/>
<dbReference type="Gene3D" id="3.40.50.880">
    <property type="match status" value="1"/>
</dbReference>
<evidence type="ECO:0000256" key="15">
    <source>
        <dbReference type="ARBA" id="ARBA00052585"/>
    </source>
</evidence>
<feature type="domain" description="FGAR-AT PurM N-terminal-like" evidence="21">
    <location>
        <begin position="665"/>
        <end position="826"/>
    </location>
</feature>
<dbReference type="Proteomes" id="UP000001744">
    <property type="component" value="Unassembled WGS sequence"/>
</dbReference>
<dbReference type="GO" id="GO:0046872">
    <property type="term" value="F:metal ion binding"/>
    <property type="evidence" value="ECO:0007669"/>
    <property type="project" value="UniProtKB-KW"/>
</dbReference>
<dbReference type="PANTHER" id="PTHR10099">
    <property type="entry name" value="PHOSPHORIBOSYLFORMYLGLYCINAMIDINE SYNTHASE"/>
    <property type="match status" value="1"/>
</dbReference>
<dbReference type="FunFam" id="3.30.1330.10:FF:000002">
    <property type="entry name" value="Phosphoribosylformylglycinamidine synthase"/>
    <property type="match status" value="1"/>
</dbReference>
<evidence type="ECO:0000256" key="13">
    <source>
        <dbReference type="ARBA" id="ARBA00029823"/>
    </source>
</evidence>
<keyword evidence="12" id="KW-0315">Glutamine amidotransferase</keyword>
<dbReference type="FunFam" id="3.40.50.880:FF:000008">
    <property type="entry name" value="Phosphoribosylformylglycinamidine synthase"/>
    <property type="match status" value="1"/>
</dbReference>
<dbReference type="GO" id="GO:0004642">
    <property type="term" value="F:phosphoribosylformylglycinamidine synthase activity"/>
    <property type="evidence" value="ECO:0000318"/>
    <property type="project" value="GO_Central"/>
</dbReference>
<evidence type="ECO:0000313" key="22">
    <source>
        <dbReference type="EMBL" id="EEB08215.2"/>
    </source>
</evidence>
<sequence length="1325" mass="144056">MLIYLGDSAITEHAKSKLLAASQGSILDLEATHFYMLHVKDSNNVSFDALKTFLPGLRVIPEGFVTSETVFVFPRPGTISPWSSKATNIANVCGFKDVLRIERGVVYKLKIKAGLDAAAIDRDVYAHLYDRMTHSLRATLPEETEVFDEHEPSPLVTVDLRGGSASASRETAVKVLNEANVKFGLALATDEINYLADSFLNEPALKGREPTDVELFMFGQVNSEHCRHKIFNADWTIDGKKMENSLFGMIRNTHKQHPEHTISAYSDNAAVFEGSEGSLFVPENGVWTTKKEIVDFLGKVETHNHPTAVSPFPGAATGSGGEIRDEGAVGQGSKPKAGMAGYSVSDLLIPGYQQPWEMNVGKPNHIASSLDIMLQAPIGSSSFNNEFGRPCINGYFRTLTLEIPSANGKSEIRGYHKPIMAAGGVGTIRKQYAFKRSIAPGSALIVLGGPALLVGLGGGAASSMASGEGSVELDFASVQRGNPEMQRRAQMVIDACTAMDDTIIQSIHDVGAGGLSNALPELVHDAGLGAHFELRDIPCIEPSMSPMQIWCCEAQERYVLAIKPEHVEQFAEIANRERCPFGVVGYATEEQRLLLTDRHFNTSPIDLPMDVLFGKPPKMSRVAETVKVPFVPFDATLASYLPNASESVRVNNAVERVLHVPAVASKSFLITIGDRSVTGLIARDQMVGPWQVPVSDVAVTVTSFGEGLKTGEAMAVGEKPITALISAAASARMAVAESLMNMSAAHIKALENVKLSANWMADPNYVGESSKLYEAVQAIGLDLCPKLGISIPVGKDSMSMRMTWKENGESRTVTAPLSLIITGFAPVSDVSKTWTPQLRRVSDVGPSKLVLVDLANGKQRLGGSILAQAYKQLGNDAPDLENAELFKNFCNALIDLHDEDLVLAYHDRSDGGLFVTLSEMAFAGRAGFNCVLDALPADNISTLFNEELGAVFQVSADKYDAFVDFMSKHGVSGCIYPIGDVSSNQTIVFARDGKPVFESTRAELQSAWAETSYQLQSLRDNPECARQEFENIKDDADPGIVFDLSFNVGQSPLTEKLLSSKPRVAILREQGVNGHMEMAYAFHASGFEAIDVHMSDIISGKIGLDSFVGIAACGGFSYGDVLGAGNGWATSVLLHESTRKQFYNFFSERKDTFALGVCNGCQFLTRIKELIPGVSSWPRFVTNESAQYEGRFVTIKVDDDEANPSVFLKGMNGSRMPIVVAHGEGRAEFDSAEQLRDLQSKKLDVLYYVDNNGQRTMRYPFNPNGSPASIAGVRSPCGRFLAMMPHPERVILRESNSYFPKNQAKEWGVYGPWIRLFQTVRTFSA</sequence>
<evidence type="ECO:0000259" key="21">
    <source>
        <dbReference type="Pfam" id="PF22689"/>
    </source>
</evidence>
<gene>
    <name evidence="23" type="primary">ade3</name>
    <name evidence="22" type="ORF">SJAG_03355</name>
</gene>
<dbReference type="CDD" id="cd02204">
    <property type="entry name" value="PurL_repeat2"/>
    <property type="match status" value="1"/>
</dbReference>
<dbReference type="Pfam" id="PF18076">
    <property type="entry name" value="FGAR-AT_N"/>
    <property type="match status" value="1"/>
</dbReference>
<evidence type="ECO:0000313" key="24">
    <source>
        <dbReference type="Proteomes" id="UP000001744"/>
    </source>
</evidence>
<dbReference type="NCBIfam" id="NF003672">
    <property type="entry name" value="PRK05297.1"/>
    <property type="match status" value="1"/>
</dbReference>
<evidence type="ECO:0000256" key="8">
    <source>
        <dbReference type="ARBA" id="ARBA00022741"/>
    </source>
</evidence>
<dbReference type="EMBL" id="KE651167">
    <property type="protein sequence ID" value="EEB08215.2"/>
    <property type="molecule type" value="Genomic_DNA"/>
</dbReference>
<keyword evidence="10" id="KW-0067">ATP-binding</keyword>
<dbReference type="InterPro" id="IPR041609">
    <property type="entry name" value="PurL_linker"/>
</dbReference>
<feature type="domain" description="PurM-like C-terminal" evidence="18">
    <location>
        <begin position="856"/>
        <end position="985"/>
    </location>
</feature>
<dbReference type="GO" id="GO:0006189">
    <property type="term" value="P:'de novo' IMP biosynthetic process"/>
    <property type="evidence" value="ECO:0007669"/>
    <property type="project" value="UniProtKB-UniPathway"/>
</dbReference>
<dbReference type="InterPro" id="IPR010073">
    <property type="entry name" value="PurL_large"/>
</dbReference>
<organism evidence="22 24">
    <name type="scientific">Schizosaccharomyces japonicus (strain yFS275 / FY16936)</name>
    <name type="common">Fission yeast</name>
    <dbReference type="NCBI Taxonomy" id="402676"/>
    <lineage>
        <taxon>Eukaryota</taxon>
        <taxon>Fungi</taxon>
        <taxon>Dikarya</taxon>
        <taxon>Ascomycota</taxon>
        <taxon>Taphrinomycotina</taxon>
        <taxon>Schizosaccharomycetes</taxon>
        <taxon>Schizosaccharomycetales</taxon>
        <taxon>Schizosaccharomycetaceae</taxon>
        <taxon>Schizosaccharomyces</taxon>
    </lineage>
</organism>
<dbReference type="InterPro" id="IPR036604">
    <property type="entry name" value="PurS-like_sf"/>
</dbReference>
<evidence type="ECO:0000256" key="2">
    <source>
        <dbReference type="ARBA" id="ARBA00004920"/>
    </source>
</evidence>
<dbReference type="SMART" id="SM01211">
    <property type="entry name" value="GATase_5"/>
    <property type="match status" value="1"/>
</dbReference>
<dbReference type="eggNOG" id="KOG1907">
    <property type="taxonomic scope" value="Eukaryota"/>
</dbReference>
<dbReference type="Gene3D" id="1.10.8.750">
    <property type="entry name" value="Phosphoribosylformylglycinamidine synthase, linker domain"/>
    <property type="match status" value="1"/>
</dbReference>
<comment type="function">
    <text evidence="16">Phosphoribosylformylglycinamidine synthase involved in the purines biosynthetic pathway. Catalyzes the ATP-dependent conversion of formylglycinamide ribonucleotide (FGAR) and glutamine to yield formylglycinamidine ribonucleotide (FGAM) and glutamate.</text>
</comment>
<keyword evidence="6" id="KW-0436">Ligase</keyword>
<dbReference type="Pfam" id="PF22689">
    <property type="entry name" value="FGAR-AT_PurM_N-like"/>
    <property type="match status" value="1"/>
</dbReference>
<dbReference type="InterPro" id="IPR055181">
    <property type="entry name" value="FGAR-AT_PurM_N-like"/>
</dbReference>
<dbReference type="Pfam" id="PF02769">
    <property type="entry name" value="AIRS_C"/>
    <property type="match status" value="2"/>
</dbReference>
<dbReference type="OMA" id="LSANWMW"/>
<dbReference type="Gene3D" id="3.30.1330.10">
    <property type="entry name" value="PurM-like, N-terminal domain"/>
    <property type="match status" value="2"/>
</dbReference>
<keyword evidence="7" id="KW-0479">Metal-binding</keyword>
<dbReference type="HAMAP" id="MF_00419">
    <property type="entry name" value="PurL_1"/>
    <property type="match status" value="1"/>
</dbReference>
<evidence type="ECO:0000313" key="23">
    <source>
        <dbReference type="JaponicusDB" id="SJAG_03355"/>
    </source>
</evidence>
<evidence type="ECO:0000256" key="10">
    <source>
        <dbReference type="ARBA" id="ARBA00022840"/>
    </source>
</evidence>
<dbReference type="InterPro" id="IPR036676">
    <property type="entry name" value="PurM-like_C_sf"/>
</dbReference>
<dbReference type="FunFam" id="3.90.650.10:FF:000005">
    <property type="entry name" value="Phosphoribosylformylglycinamidine synthase"/>
    <property type="match status" value="1"/>
</dbReference>
<evidence type="ECO:0000256" key="4">
    <source>
        <dbReference type="ARBA" id="ARBA00012747"/>
    </source>
</evidence>
<dbReference type="OrthoDB" id="6666987at2759"/>
<evidence type="ECO:0000256" key="11">
    <source>
        <dbReference type="ARBA" id="ARBA00022842"/>
    </source>
</evidence>
<keyword evidence="11" id="KW-0460">Magnesium</keyword>
<evidence type="ECO:0000256" key="7">
    <source>
        <dbReference type="ARBA" id="ARBA00022723"/>
    </source>
</evidence>
<dbReference type="Gene3D" id="3.90.650.10">
    <property type="entry name" value="PurM-like C-terminal domain"/>
    <property type="match status" value="2"/>
</dbReference>
<dbReference type="InterPro" id="IPR036921">
    <property type="entry name" value="PurM-like_N_sf"/>
</dbReference>
<dbReference type="GeneID" id="7050077"/>
<keyword evidence="8" id="KW-0547">Nucleotide-binding</keyword>
<dbReference type="GO" id="GO:0005524">
    <property type="term" value="F:ATP binding"/>
    <property type="evidence" value="ECO:0007669"/>
    <property type="project" value="UniProtKB-KW"/>
</dbReference>
<dbReference type="RefSeq" id="XP_002174508.2">
    <property type="nucleotide sequence ID" value="XM_002174472.2"/>
</dbReference>
<evidence type="ECO:0000256" key="9">
    <source>
        <dbReference type="ARBA" id="ARBA00022755"/>
    </source>
</evidence>
<dbReference type="Pfam" id="PF18072">
    <property type="entry name" value="FGAR-AT_linker"/>
    <property type="match status" value="1"/>
</dbReference>
<name>B6K408_SCHJY</name>
<dbReference type="SUPFAM" id="SSF56042">
    <property type="entry name" value="PurM C-terminal domain-like"/>
    <property type="match status" value="2"/>
</dbReference>
<dbReference type="EC" id="6.3.5.3" evidence="4"/>
<dbReference type="PANTHER" id="PTHR10099:SF1">
    <property type="entry name" value="PHOSPHORIBOSYLFORMYLGLYCINAMIDINE SYNTHASE"/>
    <property type="match status" value="1"/>
</dbReference>
<protein>
    <recommendedName>
        <fullName evidence="17">Phosphoribosylformylglycinamidine synthase</fullName>
        <ecNumber evidence="4">6.3.5.3</ecNumber>
    </recommendedName>
    <alternativeName>
        <fullName evidence="14">Formylglycinamide ribonucleotide amidotransferase</fullName>
    </alternativeName>
    <alternativeName>
        <fullName evidence="13">Formylglycinamide ribotide amidotransferase</fullName>
    </alternativeName>
</protein>
<dbReference type="PROSITE" id="PS51273">
    <property type="entry name" value="GATASE_TYPE_1"/>
    <property type="match status" value="1"/>
</dbReference>
<keyword evidence="5" id="KW-0963">Cytoplasm</keyword>